<comment type="subcellular location">
    <subcellularLocation>
        <location evidence="1">Membrane</location>
        <topology evidence="1">Multi-pass membrane protein</topology>
    </subcellularLocation>
</comment>
<reference evidence="13" key="2">
    <citation type="journal article" date="2010" name="Stand. Genomic Sci.">
        <title>Complete genome sequence of Thermosphaera aggregans type strain (M11TLT).</title>
        <authorList>
            <person name="Spring S."/>
            <person name="Rachel R."/>
            <person name="Lapidus A."/>
            <person name="Davenport K."/>
            <person name="Tice H."/>
            <person name="Copeland A."/>
            <person name="Cheng J.-F."/>
            <person name="Lucas S."/>
            <person name="Chen F."/>
            <person name="Nolan M."/>
            <person name="Bruce D."/>
            <person name="Goodwin L."/>
            <person name="Pitluck S."/>
            <person name="Ivanova N."/>
            <person name="Mavromatis K."/>
            <person name="Ovchinnikova G."/>
            <person name="Pati A."/>
            <person name="Chen A."/>
            <person name="Palaniappan K."/>
            <person name="Land M."/>
            <person name="Hauser L."/>
            <person name="Chang Y.-J."/>
            <person name="Jeffries C.C."/>
            <person name="Brettin T."/>
            <person name="Detter J.C."/>
            <person name="Tapia R."/>
            <person name="Han C."/>
            <person name="Heimerl T."/>
            <person name="Weikl F."/>
            <person name="Brambilla E."/>
            <person name="Goker M."/>
            <person name="Bristow J."/>
            <person name="Eisen J.A."/>
            <person name="Markowitz V."/>
            <person name="Hugenholtz P."/>
            <person name="Kyrpides N.C."/>
            <person name="Klenk H.-P."/>
        </authorList>
    </citation>
    <scope>NUCLEOTIDE SEQUENCE [LARGE SCALE GENOMIC DNA]</scope>
    <source>
        <strain evidence="13">DSM 11486 / M11TL</strain>
    </source>
</reference>
<protein>
    <submittedName>
        <fullName evidence="12">Transporter, CPA2 family (2.A.37)</fullName>
    </submittedName>
</protein>
<keyword evidence="13" id="KW-1185">Reference proteome</keyword>
<feature type="transmembrane region" description="Helical" evidence="10">
    <location>
        <begin position="273"/>
        <end position="296"/>
    </location>
</feature>
<sequence length="393" mass="43190">MEVKYLMTSAIILYVFTGWLFSKLLGVYFKVKNLGELPGYLLGSLITAILFHGLVNYQDLSLVAEISSILIVFHAGLTSDFMEVLENFKRALVMSVFAILTTFFAVTLILLSLGFPMETALLIAILFSNTATETAALTLEKLGTRLKNLLVSASFIDDIIVLFIATTYFNLLKGLQGSDLILSLIISITSLLVIMQVGKFRERFAKFFIKMSKSHESFVDTTITVLAGVVAVFLLFKGSGLIAGYLAGLLISIGAAIRDPLLRFKPRIIDFTVMLGSLIDSVFIPLFLLYVSPLIIRPGINLVFVFSVFAGAVLGKFLPYFFFIRHSQQFKEDAIIAGLCMSGRGVLEMVLVVYGMSLGLLPENIVNSILVVSVSTSLFAMSSTSLLRKRKVS</sequence>
<feature type="transmembrane region" description="Helical" evidence="10">
    <location>
        <begin position="6"/>
        <end position="25"/>
    </location>
</feature>
<gene>
    <name evidence="12" type="ordered locus">Tagg_0296</name>
</gene>
<feature type="transmembrane region" description="Helical" evidence="10">
    <location>
        <begin position="119"/>
        <end position="137"/>
    </location>
</feature>
<feature type="transmembrane region" description="Helical" evidence="10">
    <location>
        <begin position="368"/>
        <end position="387"/>
    </location>
</feature>
<evidence type="ECO:0000256" key="10">
    <source>
        <dbReference type="SAM" id="Phobius"/>
    </source>
</evidence>
<keyword evidence="8 10" id="KW-0472">Membrane</keyword>
<evidence type="ECO:0000256" key="5">
    <source>
        <dbReference type="ARBA" id="ARBA00022989"/>
    </source>
</evidence>
<dbReference type="PANTHER" id="PTHR43562">
    <property type="entry name" value="NAPA-TYPE SODIUM/HYDROGEN ANTIPORTER"/>
    <property type="match status" value="1"/>
</dbReference>
<evidence type="ECO:0000256" key="8">
    <source>
        <dbReference type="ARBA" id="ARBA00023136"/>
    </source>
</evidence>
<keyword evidence="9" id="KW-0739">Sodium transport</keyword>
<keyword evidence="3" id="KW-0050">Antiport</keyword>
<keyword evidence="2" id="KW-0813">Transport</keyword>
<evidence type="ECO:0000259" key="11">
    <source>
        <dbReference type="Pfam" id="PF00999"/>
    </source>
</evidence>
<evidence type="ECO:0000256" key="3">
    <source>
        <dbReference type="ARBA" id="ARBA00022449"/>
    </source>
</evidence>
<feature type="transmembrane region" description="Helical" evidence="10">
    <location>
        <begin position="242"/>
        <end position="261"/>
    </location>
</feature>
<accession>D5U0C2</accession>
<dbReference type="PANTHER" id="PTHR43562:SF3">
    <property type="entry name" value="SODIUM ION_PROTON EXCHANGER (EUROFUNG)"/>
    <property type="match status" value="1"/>
</dbReference>
<evidence type="ECO:0000256" key="4">
    <source>
        <dbReference type="ARBA" id="ARBA00022692"/>
    </source>
</evidence>
<dbReference type="GO" id="GO:0016020">
    <property type="term" value="C:membrane"/>
    <property type="evidence" value="ECO:0007669"/>
    <property type="project" value="UniProtKB-SubCell"/>
</dbReference>
<dbReference type="KEGG" id="tag:Tagg_0296"/>
<keyword evidence="4 10" id="KW-0812">Transmembrane</keyword>
<evidence type="ECO:0000313" key="12">
    <source>
        <dbReference type="EMBL" id="ADG90572.1"/>
    </source>
</evidence>
<evidence type="ECO:0000256" key="2">
    <source>
        <dbReference type="ARBA" id="ARBA00022448"/>
    </source>
</evidence>
<dbReference type="InterPro" id="IPR006153">
    <property type="entry name" value="Cation/H_exchanger_TM"/>
</dbReference>
<feature type="transmembrane region" description="Helical" evidence="10">
    <location>
        <begin position="180"/>
        <end position="197"/>
    </location>
</feature>
<feature type="transmembrane region" description="Helical" evidence="10">
    <location>
        <begin position="302"/>
        <end position="323"/>
    </location>
</feature>
<evidence type="ECO:0000313" key="13">
    <source>
        <dbReference type="Proteomes" id="UP000002376"/>
    </source>
</evidence>
<dbReference type="GO" id="GO:0015297">
    <property type="term" value="F:antiporter activity"/>
    <property type="evidence" value="ECO:0007669"/>
    <property type="project" value="UniProtKB-KW"/>
</dbReference>
<reference evidence="12 13" key="1">
    <citation type="journal article" date="2010" name="Stand. Genomic Sci.">
        <title>Complete genome sequence of Thermosphaera aggregans type strain (M11TL).</title>
        <authorList>
            <person name="Spring S."/>
            <person name="Rachel R."/>
            <person name="Lapidus A."/>
            <person name="Davenport K."/>
            <person name="Tice H."/>
            <person name="Copeland A."/>
            <person name="Cheng J.F."/>
            <person name="Lucas S."/>
            <person name="Chen F."/>
            <person name="Nolan M."/>
            <person name="Bruce D."/>
            <person name="Goodwin L."/>
            <person name="Pitluck S."/>
            <person name="Ivanova N."/>
            <person name="Mavromatis K."/>
            <person name="Ovchinnikova G."/>
            <person name="Pati A."/>
            <person name="Chen A."/>
            <person name="Palaniappan K."/>
            <person name="Land M."/>
            <person name="Hauser L."/>
            <person name="Chang Y.J."/>
            <person name="Jeffries C.C."/>
            <person name="Brettin T."/>
            <person name="Detter J.C."/>
            <person name="Tapia R."/>
            <person name="Han C."/>
            <person name="Heimerl T."/>
            <person name="Weikl F."/>
            <person name="Brambilla E."/>
            <person name="Goker M."/>
            <person name="Bristow J."/>
            <person name="Eisen J.A."/>
            <person name="Markowitz V."/>
            <person name="Hugenholtz P."/>
            <person name="Kyrpides N.C."/>
            <person name="Klenk H.P."/>
        </authorList>
    </citation>
    <scope>NUCLEOTIDE SEQUENCE [LARGE SCALE GENOMIC DNA]</scope>
    <source>
        <strain evidence="13">DSM 11486 / M11TL</strain>
    </source>
</reference>
<keyword evidence="7" id="KW-0406">Ion transport</keyword>
<reference key="3">
    <citation type="submission" date="2010-02" db="EMBL/GenBank/DDBJ databases">
        <title>Complete genome sequence of Thermosphaera aggregans type strain (M11TL).</title>
        <authorList>
            <consortium name="US DOE Joint Genome Institute (JGI-PGF)"/>
            <person name="Spring S."/>
            <person name="Lapidus A."/>
            <person name="Munk C."/>
            <person name="Schroeder M."/>
            <person name="Glavina Del Rio T."/>
            <person name="Tice H."/>
            <person name="Copeland A."/>
            <person name="Cheng J.-F."/>
            <person name="Lucas S."/>
            <person name="Chen F."/>
            <person name="Nolan M."/>
            <person name="Bruce D."/>
            <person name="Goodwin L."/>
            <person name="Pitluck S."/>
            <person name="Ivanova N."/>
            <person name="Mavromatis K."/>
            <person name="Ovchinnikova G."/>
            <person name="Pati A."/>
            <person name="Chen A."/>
            <person name="Palaniappan K."/>
            <person name="Land M."/>
            <person name="Hauser L."/>
            <person name="Chang Y.-J."/>
            <person name="Jeffries C.C."/>
            <person name="Brettin T."/>
            <person name="Detter J.C."/>
            <person name="Tapia R."/>
            <person name="Han C."/>
            <person name="Chain P."/>
            <person name="Heimerl T."/>
            <person name="Weik F."/>
            <person name="Goker M."/>
            <person name="Rachel R."/>
            <person name="Bristow J."/>
            <person name="Eisen J.A."/>
            <person name="Markowitz V."/>
            <person name="Hugenholtz P."/>
            <person name="Kyrpides N.C."/>
            <person name="Klenk H.-P."/>
        </authorList>
    </citation>
    <scope>NUCLEOTIDE SEQUENCE</scope>
    <source>
        <strain>DSM 11486</strain>
    </source>
</reference>
<feature type="transmembrane region" description="Helical" evidence="10">
    <location>
        <begin position="60"/>
        <end position="79"/>
    </location>
</feature>
<evidence type="ECO:0000256" key="9">
    <source>
        <dbReference type="ARBA" id="ARBA00023201"/>
    </source>
</evidence>
<dbReference type="GO" id="GO:1902600">
    <property type="term" value="P:proton transmembrane transport"/>
    <property type="evidence" value="ECO:0007669"/>
    <property type="project" value="InterPro"/>
</dbReference>
<dbReference type="Gene3D" id="1.20.1530.20">
    <property type="match status" value="1"/>
</dbReference>
<dbReference type="HOGENOM" id="CLU_716888_0_0_2"/>
<feature type="transmembrane region" description="Helical" evidence="10">
    <location>
        <begin position="37"/>
        <end position="54"/>
    </location>
</feature>
<dbReference type="eggNOG" id="arCOG01953">
    <property type="taxonomic scope" value="Archaea"/>
</dbReference>
<name>D5U0C2_THEAM</name>
<dbReference type="Proteomes" id="UP000002376">
    <property type="component" value="Chromosome"/>
</dbReference>
<dbReference type="GO" id="GO:0006814">
    <property type="term" value="P:sodium ion transport"/>
    <property type="evidence" value="ECO:0007669"/>
    <property type="project" value="UniProtKB-KW"/>
</dbReference>
<keyword evidence="5 10" id="KW-1133">Transmembrane helix</keyword>
<feature type="transmembrane region" description="Helical" evidence="10">
    <location>
        <begin position="149"/>
        <end position="168"/>
    </location>
</feature>
<proteinExistence type="predicted"/>
<feature type="transmembrane region" description="Helical" evidence="10">
    <location>
        <begin position="218"/>
        <end position="236"/>
    </location>
</feature>
<evidence type="ECO:0000256" key="6">
    <source>
        <dbReference type="ARBA" id="ARBA00023053"/>
    </source>
</evidence>
<dbReference type="AlphaFoldDB" id="D5U0C2"/>
<evidence type="ECO:0000256" key="1">
    <source>
        <dbReference type="ARBA" id="ARBA00004141"/>
    </source>
</evidence>
<evidence type="ECO:0000256" key="7">
    <source>
        <dbReference type="ARBA" id="ARBA00023065"/>
    </source>
</evidence>
<dbReference type="EMBL" id="CP001939">
    <property type="protein sequence ID" value="ADG90572.1"/>
    <property type="molecule type" value="Genomic_DNA"/>
</dbReference>
<keyword evidence="6" id="KW-0915">Sodium</keyword>
<feature type="transmembrane region" description="Helical" evidence="10">
    <location>
        <begin position="91"/>
        <end position="113"/>
    </location>
</feature>
<feature type="domain" description="Cation/H+ exchanger transmembrane" evidence="11">
    <location>
        <begin position="25"/>
        <end position="384"/>
    </location>
</feature>
<dbReference type="Pfam" id="PF00999">
    <property type="entry name" value="Na_H_Exchanger"/>
    <property type="match status" value="1"/>
</dbReference>
<dbReference type="InterPro" id="IPR038770">
    <property type="entry name" value="Na+/solute_symporter_sf"/>
</dbReference>
<organism evidence="12 13">
    <name type="scientific">Thermosphaera aggregans (strain DSM 11486 / M11TL)</name>
    <dbReference type="NCBI Taxonomy" id="633148"/>
    <lineage>
        <taxon>Archaea</taxon>
        <taxon>Thermoproteota</taxon>
        <taxon>Thermoprotei</taxon>
        <taxon>Desulfurococcales</taxon>
        <taxon>Desulfurococcaceae</taxon>
        <taxon>Thermosphaera</taxon>
    </lineage>
</organism>
<dbReference type="STRING" id="633148.Tagg_0296"/>